<evidence type="ECO:0000313" key="2">
    <source>
        <dbReference type="EMBL" id="VFJ47157.1"/>
    </source>
</evidence>
<keyword evidence="1" id="KW-0472">Membrane</keyword>
<protein>
    <recommendedName>
        <fullName evidence="3">DUF2066 domain-containing protein</fullName>
    </recommendedName>
</protein>
<proteinExistence type="predicted"/>
<name>A0A450S5K4_9GAMM</name>
<feature type="transmembrane region" description="Helical" evidence="1">
    <location>
        <begin position="28"/>
        <end position="47"/>
    </location>
</feature>
<accession>A0A450S5K4</accession>
<reference evidence="2" key="1">
    <citation type="submission" date="2019-02" db="EMBL/GenBank/DDBJ databases">
        <authorList>
            <person name="Gruber-Vodicka R. H."/>
            <person name="Seah K. B. B."/>
        </authorList>
    </citation>
    <scope>NUCLEOTIDE SEQUENCE</scope>
    <source>
        <strain evidence="2">BECK_DK161</strain>
    </source>
</reference>
<evidence type="ECO:0008006" key="3">
    <source>
        <dbReference type="Google" id="ProtNLM"/>
    </source>
</evidence>
<evidence type="ECO:0000256" key="1">
    <source>
        <dbReference type="SAM" id="Phobius"/>
    </source>
</evidence>
<dbReference type="EMBL" id="CAADEY010000017">
    <property type="protein sequence ID" value="VFJ47157.1"/>
    <property type="molecule type" value="Genomic_DNA"/>
</dbReference>
<sequence>MTFPVENIPQGKYFHSTRQVHATSRDRIAAWLVCIAFAITVGVTHAAEVRGLYEAEVLVPDKGEQEQEIALQEALRQVIGKVAGKWDGKNTPVIAEALKHPERYVEQFLYRKEERLGGGPSSQHRRLLQAKFDPSAINELLRSAHLSQWGHTRPSMLIWLAVEDGNEHVLLGDNDRLGLSKVLRQGAAERGIPIMLPLLDLDDLSRIDEADVRNRSRGRIFAASERYTSDTLLIGQLSAHSTTEWEAHWELLSGPGIMLGSWMTRADNRTEALRKGVVRAADLLISRYTIPDAASPADEPASELQLTVSGIDTITDYARTVRYLENLQPQGKVYVTRAAGERISFRLAIPGGKMAFIRMVRQGNTLTEATNSQTAHINDPLAPAAPLAYHLLP</sequence>
<dbReference type="AlphaFoldDB" id="A0A450S5K4"/>
<keyword evidence="1" id="KW-0812">Transmembrane</keyword>
<organism evidence="2">
    <name type="scientific">Candidatus Kentrum sp. DK</name>
    <dbReference type="NCBI Taxonomy" id="2126562"/>
    <lineage>
        <taxon>Bacteria</taxon>
        <taxon>Pseudomonadati</taxon>
        <taxon>Pseudomonadota</taxon>
        <taxon>Gammaproteobacteria</taxon>
        <taxon>Candidatus Kentrum</taxon>
    </lineage>
</organism>
<dbReference type="Pfam" id="PF09839">
    <property type="entry name" value="DUF2066"/>
    <property type="match status" value="1"/>
</dbReference>
<keyword evidence="1" id="KW-1133">Transmembrane helix</keyword>
<dbReference type="InterPro" id="IPR018642">
    <property type="entry name" value="DUF2066"/>
</dbReference>
<gene>
    <name evidence="2" type="ORF">BECKDK2373C_GA0170839_101729</name>
</gene>